<dbReference type="CDD" id="cd07505">
    <property type="entry name" value="HAD_BPGM-like"/>
    <property type="match status" value="1"/>
</dbReference>
<dbReference type="PATRIC" id="fig|1461584.3.peg.1444"/>
<dbReference type="PRINTS" id="PR00413">
    <property type="entry name" value="HADHALOGNASE"/>
</dbReference>
<accession>A0A078MLG2</accession>
<dbReference type="InterPro" id="IPR023214">
    <property type="entry name" value="HAD_sf"/>
</dbReference>
<dbReference type="PANTHER" id="PTHR18901">
    <property type="entry name" value="2-DEOXYGLUCOSE-6-PHOSPHATE PHOSPHATASE 2"/>
    <property type="match status" value="1"/>
</dbReference>
<evidence type="ECO:0000313" key="1">
    <source>
        <dbReference type="EMBL" id="CEA08118.1"/>
    </source>
</evidence>
<proteinExistence type="predicted"/>
<organism evidence="1">
    <name type="scientific">Arthrobacter saudimassiliensis</name>
    <dbReference type="NCBI Taxonomy" id="1461584"/>
    <lineage>
        <taxon>Bacteria</taxon>
        <taxon>Bacillati</taxon>
        <taxon>Actinomycetota</taxon>
        <taxon>Actinomycetes</taxon>
        <taxon>Micrococcales</taxon>
        <taxon>Micrococcaceae</taxon>
        <taxon>Arthrobacter</taxon>
    </lineage>
</organism>
<dbReference type="Gene3D" id="3.40.50.1000">
    <property type="entry name" value="HAD superfamily/HAD-like"/>
    <property type="match status" value="1"/>
</dbReference>
<sequence length="239" mass="25309">MSVTPAAAPFNSTTGLQAVFWDMDGTIVDTEPCWIASEKELVAEFGGTWTDEDAKAMVGQALPVGAGLLQQAGVDLPVRAIIDRMTAQVAEKVRRRVPWRPGARELLADLRARSIPCAMVTMSEPGLADVVAAALPAGTFEFIVTGDQVRSGKPDPEPYLAAMDRMAELVPGLDPQRCIGIEDSLPGVRSARASGLVTLAVPHFVPLPPDLADHTWDTLTGRSAEDLAGLAAAETDAIR</sequence>
<dbReference type="SUPFAM" id="SSF56784">
    <property type="entry name" value="HAD-like"/>
    <property type="match status" value="1"/>
</dbReference>
<dbReference type="InterPro" id="IPR006439">
    <property type="entry name" value="HAD-SF_hydro_IA"/>
</dbReference>
<dbReference type="SFLD" id="SFLDG01129">
    <property type="entry name" value="C1.5:_HAD__Beta-PGM__Phosphata"/>
    <property type="match status" value="1"/>
</dbReference>
<gene>
    <name evidence="1" type="ORF">BN1051_01456</name>
</gene>
<dbReference type="AlphaFoldDB" id="A0A078MLG2"/>
<dbReference type="SFLD" id="SFLDS00003">
    <property type="entry name" value="Haloacid_Dehalogenase"/>
    <property type="match status" value="1"/>
</dbReference>
<dbReference type="InterPro" id="IPR036412">
    <property type="entry name" value="HAD-like_sf"/>
</dbReference>
<protein>
    <submittedName>
        <fullName evidence="1">Phosphorylated carbohydrates phosphatase</fullName>
    </submittedName>
</protein>
<name>A0A078MLG2_9MICC</name>
<dbReference type="NCBIfam" id="TIGR01509">
    <property type="entry name" value="HAD-SF-IA-v3"/>
    <property type="match status" value="1"/>
</dbReference>
<dbReference type="Pfam" id="PF00702">
    <property type="entry name" value="Hydrolase"/>
    <property type="match status" value="1"/>
</dbReference>
<reference evidence="1" key="1">
    <citation type="submission" date="2014-07" db="EMBL/GenBank/DDBJ databases">
        <authorList>
            <person name="Urmite Genomes Urmite Genomes"/>
        </authorList>
    </citation>
    <scope>NUCLEOTIDE SEQUENCE</scope>
    <source>
        <strain evidence="1">11W110_air</strain>
    </source>
</reference>
<dbReference type="InterPro" id="IPR023198">
    <property type="entry name" value="PGP-like_dom2"/>
</dbReference>
<dbReference type="Gene3D" id="1.10.150.240">
    <property type="entry name" value="Putative phosphatase, domain 2"/>
    <property type="match status" value="1"/>
</dbReference>
<dbReference type="PANTHER" id="PTHR18901:SF38">
    <property type="entry name" value="PSEUDOURIDINE-5'-PHOSPHATASE"/>
    <property type="match status" value="1"/>
</dbReference>
<dbReference type="EMBL" id="LN483070">
    <property type="protein sequence ID" value="CEA08118.1"/>
    <property type="molecule type" value="Genomic_DNA"/>
</dbReference>